<dbReference type="InterPro" id="IPR010982">
    <property type="entry name" value="Lambda_DNA-bd_dom_sf"/>
</dbReference>
<evidence type="ECO:0000313" key="2">
    <source>
        <dbReference type="EMBL" id="GBQ04314.1"/>
    </source>
</evidence>
<evidence type="ECO:0000256" key="1">
    <source>
        <dbReference type="SAM" id="MobiDB-lite"/>
    </source>
</evidence>
<dbReference type="EMBL" id="BGZL01000035">
    <property type="protein sequence ID" value="GBQ04314.1"/>
    <property type="molecule type" value="Genomic_DNA"/>
</dbReference>
<accession>A0A388T7N8</accession>
<dbReference type="GO" id="GO:0003677">
    <property type="term" value="F:DNA binding"/>
    <property type="evidence" value="ECO:0007669"/>
    <property type="project" value="InterPro"/>
</dbReference>
<protein>
    <submittedName>
        <fullName evidence="2">Uncharacterized protein</fullName>
    </submittedName>
</protein>
<dbReference type="Proteomes" id="UP000265354">
    <property type="component" value="Unassembled WGS sequence"/>
</dbReference>
<sequence>MRPDHPSLADKLKALMASRRDANGRAYTSRSLSASVDALPGSHVSVSHAAVAKLANGSQDNPTVSTVVALCEALGGVPPAHLLPHDSYDDLDALESFEDPSARRVLALLNGLPESELQNVIADLERRRSDLGMAPVPRREAAEKPGRRQRRRSKNEAAQYAADALEGL</sequence>
<comment type="caution">
    <text evidence="2">The sequence shown here is derived from an EMBL/GenBank/DDBJ whole genome shotgun (WGS) entry which is preliminary data.</text>
</comment>
<gene>
    <name evidence="2" type="ORF">SSP531S_58080</name>
</gene>
<dbReference type="Gene3D" id="1.10.260.40">
    <property type="entry name" value="lambda repressor-like DNA-binding domains"/>
    <property type="match status" value="1"/>
</dbReference>
<dbReference type="AlphaFoldDB" id="A0A388T7N8"/>
<reference evidence="2 3" key="1">
    <citation type="submission" date="2018-07" db="EMBL/GenBank/DDBJ databases">
        <title>Whole Genome Shotgun Sequence of Streptomyces spongiicola strain 531S.</title>
        <authorList>
            <person name="Dohra H."/>
            <person name="Kodani S."/>
        </authorList>
    </citation>
    <scope>NUCLEOTIDE SEQUENCE [LARGE SCALE GENOMIC DNA]</scope>
    <source>
        <strain evidence="2 3">531S</strain>
    </source>
</reference>
<feature type="compositionally biased region" description="Basic and acidic residues" evidence="1">
    <location>
        <begin position="137"/>
        <end position="146"/>
    </location>
</feature>
<name>A0A388T7N8_9ACTN</name>
<feature type="region of interest" description="Disordered" evidence="1">
    <location>
        <begin position="131"/>
        <end position="168"/>
    </location>
</feature>
<proteinExistence type="predicted"/>
<evidence type="ECO:0000313" key="3">
    <source>
        <dbReference type="Proteomes" id="UP000265354"/>
    </source>
</evidence>
<organism evidence="2 3">
    <name type="scientific">Streptomyces spongiicola</name>
    <dbReference type="NCBI Taxonomy" id="1690221"/>
    <lineage>
        <taxon>Bacteria</taxon>
        <taxon>Bacillati</taxon>
        <taxon>Actinomycetota</taxon>
        <taxon>Actinomycetes</taxon>
        <taxon>Kitasatosporales</taxon>
        <taxon>Streptomycetaceae</taxon>
        <taxon>Streptomyces</taxon>
    </lineage>
</organism>